<dbReference type="eggNOG" id="COG0218">
    <property type="taxonomic scope" value="Bacteria"/>
</dbReference>
<gene>
    <name evidence="10" type="primary">engB</name>
    <name evidence="13" type="ordered locus">Rumal_2475</name>
</gene>
<keyword evidence="7 10" id="KW-0342">GTP-binding</keyword>
<dbReference type="InterPro" id="IPR027417">
    <property type="entry name" value="P-loop_NTPase"/>
</dbReference>
<feature type="compositionally biased region" description="Acidic residues" evidence="11">
    <location>
        <begin position="225"/>
        <end position="243"/>
    </location>
</feature>
<accession>E6UEV6</accession>
<evidence type="ECO:0000256" key="5">
    <source>
        <dbReference type="ARBA" id="ARBA00022741"/>
    </source>
</evidence>
<dbReference type="STRING" id="697329.Rumal_2475"/>
<evidence type="ECO:0000256" key="6">
    <source>
        <dbReference type="ARBA" id="ARBA00022842"/>
    </source>
</evidence>
<sequence length="255" mass="29024">MTELTVAALFLRDDMTGVNEMKPLNFNKAEFITSYGKLSQIPESDRPEFAFSGRSNVGKSSLINKIFNRKNMARVSSVPGKTVTINFFSVEDVYFVDLPGYGYANVSKGEKKGWGDLIGGYLADFDRDLELVFQLIDMRHAPSKDDIQMINYLIDNEIPFVIVLTKADKLKPTARKERMEAFKDEIPYFEDIHCIPFSAVTGEGVDELKAIIEEIREDWYTRTEDAEEEDISEEAPDYEDDSEPPAGFLTPNRNR</sequence>
<feature type="region of interest" description="Disordered" evidence="11">
    <location>
        <begin position="220"/>
        <end position="255"/>
    </location>
</feature>
<dbReference type="EMBL" id="CP002403">
    <property type="protein sequence ID" value="ADU22955.1"/>
    <property type="molecule type" value="Genomic_DNA"/>
</dbReference>
<reference evidence="13 14" key="1">
    <citation type="journal article" date="2011" name="J. Bacteriol.">
        <title>Complete genome of the cellulolytic ruminal bacterium Ruminococcus albus 7.</title>
        <authorList>
            <person name="Suen G."/>
            <person name="Stevenson D.M."/>
            <person name="Bruce D.C."/>
            <person name="Chertkov O."/>
            <person name="Copeland A."/>
            <person name="Cheng J.F."/>
            <person name="Detter C."/>
            <person name="Detter J.C."/>
            <person name="Goodwin L.A."/>
            <person name="Han C.S."/>
            <person name="Hauser L.J."/>
            <person name="Ivanova N.N."/>
            <person name="Kyrpides N.C."/>
            <person name="Land M.L."/>
            <person name="Lapidus A."/>
            <person name="Lucas S."/>
            <person name="Ovchinnikova G."/>
            <person name="Pitluck S."/>
            <person name="Tapia R."/>
            <person name="Woyke T."/>
            <person name="Boyum J."/>
            <person name="Mead D."/>
            <person name="Weimer P.J."/>
        </authorList>
    </citation>
    <scope>NUCLEOTIDE SEQUENCE [LARGE SCALE GENOMIC DNA]</scope>
    <source>
        <strain evidence="14">ATCC 27210 / DSM 20455 / JCM 14654 / NCDO 2250 / 7</strain>
    </source>
</reference>
<evidence type="ECO:0000256" key="2">
    <source>
        <dbReference type="ARBA" id="ARBA00009638"/>
    </source>
</evidence>
<dbReference type="InterPro" id="IPR030393">
    <property type="entry name" value="G_ENGB_dom"/>
</dbReference>
<evidence type="ECO:0000256" key="7">
    <source>
        <dbReference type="ARBA" id="ARBA00023134"/>
    </source>
</evidence>
<keyword evidence="6" id="KW-0460">Magnesium</keyword>
<proteinExistence type="inferred from homology"/>
<dbReference type="Pfam" id="PF01926">
    <property type="entry name" value="MMR_HSR1"/>
    <property type="match status" value="1"/>
</dbReference>
<keyword evidence="3 10" id="KW-0132">Cell division</keyword>
<dbReference type="HOGENOM" id="CLU_033732_3_2_9"/>
<evidence type="ECO:0000256" key="4">
    <source>
        <dbReference type="ARBA" id="ARBA00022723"/>
    </source>
</evidence>
<dbReference type="GO" id="GO:0000917">
    <property type="term" value="P:division septum assembly"/>
    <property type="evidence" value="ECO:0007669"/>
    <property type="project" value="UniProtKB-KW"/>
</dbReference>
<dbReference type="GO" id="GO:0005525">
    <property type="term" value="F:GTP binding"/>
    <property type="evidence" value="ECO:0007669"/>
    <property type="project" value="UniProtKB-UniRule"/>
</dbReference>
<dbReference type="PANTHER" id="PTHR11649">
    <property type="entry name" value="MSS1/TRME-RELATED GTP-BINDING PROTEIN"/>
    <property type="match status" value="1"/>
</dbReference>
<evidence type="ECO:0000313" key="14">
    <source>
        <dbReference type="Proteomes" id="UP000006919"/>
    </source>
</evidence>
<dbReference type="CDD" id="cd01876">
    <property type="entry name" value="YihA_EngB"/>
    <property type="match status" value="1"/>
</dbReference>
<dbReference type="KEGG" id="ral:Rumal_2475"/>
<comment type="similarity">
    <text evidence="2 10">Belongs to the TRAFAC class TrmE-Era-EngA-EngB-Septin-like GTPase superfamily. EngB GTPase family.</text>
</comment>
<dbReference type="SUPFAM" id="SSF52540">
    <property type="entry name" value="P-loop containing nucleoside triphosphate hydrolases"/>
    <property type="match status" value="1"/>
</dbReference>
<evidence type="ECO:0000259" key="12">
    <source>
        <dbReference type="PROSITE" id="PS51706"/>
    </source>
</evidence>
<evidence type="ECO:0000256" key="1">
    <source>
        <dbReference type="ARBA" id="ARBA00001946"/>
    </source>
</evidence>
<evidence type="ECO:0000256" key="3">
    <source>
        <dbReference type="ARBA" id="ARBA00022618"/>
    </source>
</evidence>
<evidence type="ECO:0000313" key="13">
    <source>
        <dbReference type="EMBL" id="ADU22955.1"/>
    </source>
</evidence>
<dbReference type="GO" id="GO:0005829">
    <property type="term" value="C:cytosol"/>
    <property type="evidence" value="ECO:0007669"/>
    <property type="project" value="TreeGrafter"/>
</dbReference>
<dbReference type="PANTHER" id="PTHR11649:SF13">
    <property type="entry name" value="ENGB-TYPE G DOMAIN-CONTAINING PROTEIN"/>
    <property type="match status" value="1"/>
</dbReference>
<dbReference type="Proteomes" id="UP000006919">
    <property type="component" value="Chromosome"/>
</dbReference>
<protein>
    <recommendedName>
        <fullName evidence="10">Probable GTP-binding protein EngB</fullName>
    </recommendedName>
</protein>
<dbReference type="FunFam" id="3.40.50.300:FF:000098">
    <property type="entry name" value="Probable GTP-binding protein EngB"/>
    <property type="match status" value="1"/>
</dbReference>
<dbReference type="HAMAP" id="MF_00321">
    <property type="entry name" value="GTPase_EngB"/>
    <property type="match status" value="1"/>
</dbReference>
<organism evidence="13 14">
    <name type="scientific">Ruminococcus albus (strain ATCC 27210 / DSM 20455 / JCM 14654 / NCDO 2250 / 7)</name>
    <dbReference type="NCBI Taxonomy" id="697329"/>
    <lineage>
        <taxon>Bacteria</taxon>
        <taxon>Bacillati</taxon>
        <taxon>Bacillota</taxon>
        <taxon>Clostridia</taxon>
        <taxon>Eubacteriales</taxon>
        <taxon>Oscillospiraceae</taxon>
        <taxon>Ruminococcus</taxon>
    </lineage>
</organism>
<keyword evidence="8 10" id="KW-0717">Septation</keyword>
<dbReference type="GO" id="GO:0046872">
    <property type="term" value="F:metal ion binding"/>
    <property type="evidence" value="ECO:0007669"/>
    <property type="project" value="UniProtKB-KW"/>
</dbReference>
<dbReference type="PROSITE" id="PS51706">
    <property type="entry name" value="G_ENGB"/>
    <property type="match status" value="1"/>
</dbReference>
<keyword evidence="4" id="KW-0479">Metal-binding</keyword>
<dbReference type="InterPro" id="IPR006073">
    <property type="entry name" value="GTP-bd"/>
</dbReference>
<feature type="domain" description="EngB-type G" evidence="12">
    <location>
        <begin position="45"/>
        <end position="218"/>
    </location>
</feature>
<evidence type="ECO:0000256" key="9">
    <source>
        <dbReference type="ARBA" id="ARBA00023306"/>
    </source>
</evidence>
<dbReference type="AlphaFoldDB" id="E6UEV6"/>
<evidence type="ECO:0000256" key="10">
    <source>
        <dbReference type="HAMAP-Rule" id="MF_00321"/>
    </source>
</evidence>
<dbReference type="Gene3D" id="3.40.50.300">
    <property type="entry name" value="P-loop containing nucleotide triphosphate hydrolases"/>
    <property type="match status" value="1"/>
</dbReference>
<dbReference type="InterPro" id="IPR019987">
    <property type="entry name" value="GTP-bd_ribosome_bio_YsxC"/>
</dbReference>
<comment type="cofactor">
    <cofactor evidence="1">
        <name>Mg(2+)</name>
        <dbReference type="ChEBI" id="CHEBI:18420"/>
    </cofactor>
</comment>
<dbReference type="NCBIfam" id="TIGR03598">
    <property type="entry name" value="GTPase_YsxC"/>
    <property type="match status" value="1"/>
</dbReference>
<evidence type="ECO:0000256" key="8">
    <source>
        <dbReference type="ARBA" id="ARBA00023210"/>
    </source>
</evidence>
<evidence type="ECO:0000256" key="11">
    <source>
        <dbReference type="SAM" id="MobiDB-lite"/>
    </source>
</evidence>
<comment type="function">
    <text evidence="10">Necessary for normal cell division and for the maintenance of normal septation.</text>
</comment>
<keyword evidence="9 10" id="KW-0131">Cell cycle</keyword>
<keyword evidence="5 10" id="KW-0547">Nucleotide-binding</keyword>
<name>E6UEV6_RUMA7</name>